<protein>
    <recommendedName>
        <fullName evidence="4">DUF5666 domain-containing protein</fullName>
    </recommendedName>
</protein>
<accession>A0A5C8NQ54</accession>
<evidence type="ECO:0000313" key="3">
    <source>
        <dbReference type="Proteomes" id="UP000321571"/>
    </source>
</evidence>
<dbReference type="NCBIfam" id="NF040603">
    <property type="entry name" value="choice_anch_P"/>
    <property type="match status" value="2"/>
</dbReference>
<evidence type="ECO:0008006" key="4">
    <source>
        <dbReference type="Google" id="ProtNLM"/>
    </source>
</evidence>
<name>A0A5C8NQ54_9ACTN</name>
<dbReference type="RefSeq" id="WP_147683682.1">
    <property type="nucleotide sequence ID" value="NZ_VDUX01000001.1"/>
</dbReference>
<dbReference type="AlphaFoldDB" id="A0A5C8NQ54"/>
<gene>
    <name evidence="2" type="ORF">FHP06_03200</name>
</gene>
<evidence type="ECO:0000256" key="1">
    <source>
        <dbReference type="SAM" id="SignalP"/>
    </source>
</evidence>
<feature type="chain" id="PRO_5022739716" description="DUF5666 domain-containing protein" evidence="1">
    <location>
        <begin position="29"/>
        <end position="418"/>
    </location>
</feature>
<proteinExistence type="predicted"/>
<feature type="signal peptide" evidence="1">
    <location>
        <begin position="1"/>
        <end position="28"/>
    </location>
</feature>
<keyword evidence="1" id="KW-0732">Signal</keyword>
<evidence type="ECO:0000313" key="2">
    <source>
        <dbReference type="EMBL" id="TXL63247.1"/>
    </source>
</evidence>
<dbReference type="OrthoDB" id="3774957at2"/>
<dbReference type="Proteomes" id="UP000321571">
    <property type="component" value="Unassembled WGS sequence"/>
</dbReference>
<comment type="caution">
    <text evidence="2">The sequence shown here is derived from an EMBL/GenBank/DDBJ whole genome shotgun (WGS) entry which is preliminary data.</text>
</comment>
<reference evidence="2 3" key="1">
    <citation type="submission" date="2019-06" db="EMBL/GenBank/DDBJ databases">
        <title>Aeromicrobium sp. nov., isolated from a maize field.</title>
        <authorList>
            <person name="Lin S.-Y."/>
            <person name="Tsai C.-F."/>
            <person name="Young C.-C."/>
        </authorList>
    </citation>
    <scope>NUCLEOTIDE SEQUENCE [LARGE SCALE GENOMIC DNA]</scope>
    <source>
        <strain evidence="2 3">CC-CFT486</strain>
    </source>
</reference>
<organism evidence="2 3">
    <name type="scientific">Aeromicrobium terrae</name>
    <dbReference type="NCBI Taxonomy" id="2498846"/>
    <lineage>
        <taxon>Bacteria</taxon>
        <taxon>Bacillati</taxon>
        <taxon>Actinomycetota</taxon>
        <taxon>Actinomycetes</taxon>
        <taxon>Propionibacteriales</taxon>
        <taxon>Nocardioidaceae</taxon>
        <taxon>Aeromicrobium</taxon>
    </lineage>
</organism>
<dbReference type="EMBL" id="VDUX01000001">
    <property type="protein sequence ID" value="TXL63247.1"/>
    <property type="molecule type" value="Genomic_DNA"/>
</dbReference>
<keyword evidence="3" id="KW-1185">Reference proteome</keyword>
<sequence>MRRRITLVLAAAVAAVTALTVAPPPGSAATVYTYFGQAGGTQIQALGTLIRSDLTAEAHLLGNKIPASASNPTAGVNVPALARVGAITTNVDSAHGDAGDTITSKAEIANVSLLNGVIRAQALTTSATATHDGDELSGSGDTRVVGLKVGSIKVPIDVAPNTTIKVGNLAEVVINEQKTTRVGDKIIQDGSALKVTLLRPRGKAPVGATITVNPVRAAWGPSIPPKSPALGGNAFGALAKVKVTSVEAVSGPVAYTQLPPFGTYGQALVNSTARFSLPGVLRVGAVESISQATSVPLTADVSNSNEVARLNLLNGVISASAIKVVAHANLDAEGVVTVDGHMDTVHLKIGGNTIPIDVAPNTTIEIPNVLKVVINEQIVSPDGRRIDVTGLHITLLKPAGDLGVGADIRVASATSLIY</sequence>